<comment type="caution">
    <text evidence="7">The sequence shown here is derived from an EMBL/GenBank/DDBJ whole genome shotgun (WGS) entry which is preliminary data.</text>
</comment>
<keyword evidence="3 4" id="KW-0408">Iron</keyword>
<reference evidence="7 8" key="1">
    <citation type="journal article" date="2023" name="Commun. Biol.">
        <title>Genome analysis of Parmales, the sister group of diatoms, reveals the evolutionary specialization of diatoms from phago-mixotrophs to photoautotrophs.</title>
        <authorList>
            <person name="Ban H."/>
            <person name="Sato S."/>
            <person name="Yoshikawa S."/>
            <person name="Yamada K."/>
            <person name="Nakamura Y."/>
            <person name="Ichinomiya M."/>
            <person name="Sato N."/>
            <person name="Blanc-Mathieu R."/>
            <person name="Endo H."/>
            <person name="Kuwata A."/>
            <person name="Ogata H."/>
        </authorList>
    </citation>
    <scope>NUCLEOTIDE SEQUENCE [LARGE SCALE GENOMIC DNA]</scope>
</reference>
<evidence type="ECO:0000313" key="8">
    <source>
        <dbReference type="Proteomes" id="UP001165060"/>
    </source>
</evidence>
<keyword evidence="1 4" id="KW-0349">Heme</keyword>
<dbReference type="SUPFAM" id="SSF55856">
    <property type="entry name" value="Cytochrome b5-like heme/steroid binding domain"/>
    <property type="match status" value="1"/>
</dbReference>
<protein>
    <recommendedName>
        <fullName evidence="6">Cytochrome b5 heme-binding domain-containing protein</fullName>
    </recommendedName>
</protein>
<evidence type="ECO:0000256" key="4">
    <source>
        <dbReference type="RuleBase" id="RU362121"/>
    </source>
</evidence>
<name>A0ABQ6MSH5_9STRA</name>
<dbReference type="PROSITE" id="PS00191">
    <property type="entry name" value="CYTOCHROME_B5_1"/>
    <property type="match status" value="1"/>
</dbReference>
<evidence type="ECO:0000256" key="5">
    <source>
        <dbReference type="SAM" id="MobiDB-lite"/>
    </source>
</evidence>
<evidence type="ECO:0000256" key="3">
    <source>
        <dbReference type="ARBA" id="ARBA00023004"/>
    </source>
</evidence>
<gene>
    <name evidence="7" type="ORF">TeGR_g6313</name>
</gene>
<comment type="similarity">
    <text evidence="4">Belongs to the cytochrome b5 family.</text>
</comment>
<dbReference type="Pfam" id="PF00173">
    <property type="entry name" value="Cyt-b5"/>
    <property type="match status" value="1"/>
</dbReference>
<feature type="domain" description="Cytochrome b5 heme-binding" evidence="6">
    <location>
        <begin position="107"/>
        <end position="183"/>
    </location>
</feature>
<dbReference type="InterPro" id="IPR036400">
    <property type="entry name" value="Cyt_B5-like_heme/steroid_sf"/>
</dbReference>
<dbReference type="PROSITE" id="PS50255">
    <property type="entry name" value="CYTOCHROME_B5_2"/>
    <property type="match status" value="1"/>
</dbReference>
<proteinExistence type="inferred from homology"/>
<evidence type="ECO:0000259" key="6">
    <source>
        <dbReference type="PROSITE" id="PS50255"/>
    </source>
</evidence>
<feature type="compositionally biased region" description="Low complexity" evidence="5">
    <location>
        <begin position="51"/>
        <end position="62"/>
    </location>
</feature>
<feature type="compositionally biased region" description="Low complexity" evidence="5">
    <location>
        <begin position="1"/>
        <end position="18"/>
    </location>
</feature>
<dbReference type="SMART" id="SM01117">
    <property type="entry name" value="Cyt-b5"/>
    <property type="match status" value="1"/>
</dbReference>
<dbReference type="Gene3D" id="3.10.120.10">
    <property type="entry name" value="Cytochrome b5-like heme/steroid binding domain"/>
    <property type="match status" value="1"/>
</dbReference>
<feature type="region of interest" description="Disordered" evidence="5">
    <location>
        <begin position="1"/>
        <end position="72"/>
    </location>
</feature>
<evidence type="ECO:0000313" key="7">
    <source>
        <dbReference type="EMBL" id="GMI31400.1"/>
    </source>
</evidence>
<dbReference type="InterPro" id="IPR001199">
    <property type="entry name" value="Cyt_B5-like_heme/steroid-bd"/>
</dbReference>
<keyword evidence="8" id="KW-1185">Reference proteome</keyword>
<keyword evidence="2 4" id="KW-0479">Metal-binding</keyword>
<dbReference type="Proteomes" id="UP001165060">
    <property type="component" value="Unassembled WGS sequence"/>
</dbReference>
<sequence length="185" mass="19307">MSSFSAPSSAAAAATAPSLPSPSPLPSSQADSQAEEARPYCDTMPPPRPVAPAASAAIPANPKVSARKPAVSPRQKFRLAPGFGLMDWVRLKAASPDLAQRGGASPSRPVPRSELAEHGSQFDGWIALRGVVYNVSAYLPYHPGGAKVMLPTLGGDATAEFDKFHRWVAIEGLVGVLRVGVLVED</sequence>
<dbReference type="InterPro" id="IPR051872">
    <property type="entry name" value="Cytochrome_b5/Flavoprotein_Rdt"/>
</dbReference>
<evidence type="ECO:0000256" key="2">
    <source>
        <dbReference type="ARBA" id="ARBA00022723"/>
    </source>
</evidence>
<dbReference type="EMBL" id="BRYB01001694">
    <property type="protein sequence ID" value="GMI31400.1"/>
    <property type="molecule type" value="Genomic_DNA"/>
</dbReference>
<organism evidence="7 8">
    <name type="scientific">Tetraparma gracilis</name>
    <dbReference type="NCBI Taxonomy" id="2962635"/>
    <lineage>
        <taxon>Eukaryota</taxon>
        <taxon>Sar</taxon>
        <taxon>Stramenopiles</taxon>
        <taxon>Ochrophyta</taxon>
        <taxon>Bolidophyceae</taxon>
        <taxon>Parmales</taxon>
        <taxon>Triparmaceae</taxon>
        <taxon>Tetraparma</taxon>
    </lineage>
</organism>
<accession>A0ABQ6MSH5</accession>
<evidence type="ECO:0000256" key="1">
    <source>
        <dbReference type="ARBA" id="ARBA00022617"/>
    </source>
</evidence>
<dbReference type="PANTHER" id="PTHR46237">
    <property type="entry name" value="CYTOCHROME B5 REDUCTASE 4 FAMILY MEMBER"/>
    <property type="match status" value="1"/>
</dbReference>
<dbReference type="InterPro" id="IPR018506">
    <property type="entry name" value="Cyt_B5_heme-BS"/>
</dbReference>
<dbReference type="PANTHER" id="PTHR46237:SF1">
    <property type="entry name" value="CYTOCHROME B5 REDUCTASE 4"/>
    <property type="match status" value="1"/>
</dbReference>